<evidence type="ECO:0000256" key="9">
    <source>
        <dbReference type="SAM" id="Phobius"/>
    </source>
</evidence>
<dbReference type="InterPro" id="IPR035906">
    <property type="entry name" value="MetI-like_sf"/>
</dbReference>
<dbReference type="PROSITE" id="PS50893">
    <property type="entry name" value="ABC_TRANSPORTER_2"/>
    <property type="match status" value="2"/>
</dbReference>
<dbReference type="InterPro" id="IPR027417">
    <property type="entry name" value="P-loop_NTPase"/>
</dbReference>
<feature type="transmembrane region" description="Helical" evidence="9">
    <location>
        <begin position="891"/>
        <end position="912"/>
    </location>
</feature>
<feature type="transmembrane region" description="Helical" evidence="9">
    <location>
        <begin position="1056"/>
        <end position="1077"/>
    </location>
</feature>
<comment type="caution">
    <text evidence="13">The sequence shown here is derived from an EMBL/GenBank/DDBJ whole genome shotgun (WGS) entry which is preliminary data.</text>
</comment>
<evidence type="ECO:0000259" key="12">
    <source>
        <dbReference type="PROSITE" id="PS50928"/>
    </source>
</evidence>
<dbReference type="Pfam" id="PF00528">
    <property type="entry name" value="BPD_transp_1"/>
    <property type="match status" value="1"/>
</dbReference>
<dbReference type="SUPFAM" id="SSF53850">
    <property type="entry name" value="Periplasmic binding protein-like II"/>
    <property type="match status" value="1"/>
</dbReference>
<feature type="region of interest" description="Disordered" evidence="8">
    <location>
        <begin position="1629"/>
        <end position="1658"/>
    </location>
</feature>
<feature type="transmembrane region" description="Helical" evidence="9">
    <location>
        <begin position="581"/>
        <end position="608"/>
    </location>
</feature>
<protein>
    <submittedName>
        <fullName evidence="13">UgpC1 protein</fullName>
    </submittedName>
</protein>
<dbReference type="Gene3D" id="3.40.190.10">
    <property type="entry name" value="Periplasmic binding protein-like II"/>
    <property type="match status" value="2"/>
</dbReference>
<keyword evidence="3 9" id="KW-0812">Transmembrane</keyword>
<proteinExistence type="predicted"/>
<dbReference type="OrthoDB" id="2094920at2759"/>
<dbReference type="PROSITE" id="PS00211">
    <property type="entry name" value="ABC_TRANSPORTER_1"/>
    <property type="match status" value="1"/>
</dbReference>
<dbReference type="GO" id="GO:0005524">
    <property type="term" value="F:ATP binding"/>
    <property type="evidence" value="ECO:0007669"/>
    <property type="project" value="UniProtKB-KW"/>
</dbReference>
<feature type="transmembrane region" description="Helical" evidence="9">
    <location>
        <begin position="999"/>
        <end position="1025"/>
    </location>
</feature>
<dbReference type="Pfam" id="PF09928">
    <property type="entry name" value="DUF2160"/>
    <property type="match status" value="1"/>
</dbReference>
<dbReference type="SUPFAM" id="SSF52540">
    <property type="entry name" value="P-loop containing nucleoside triphosphate hydrolases"/>
    <property type="match status" value="2"/>
</dbReference>
<evidence type="ECO:0000256" key="8">
    <source>
        <dbReference type="SAM" id="MobiDB-lite"/>
    </source>
</evidence>
<sequence>MARQILIISLPLVLLDGVDLQMVDPRKRPVSMVYQAFVNYPNLTVAQNIASPLLARRGENAMDKNAIAARVNELAQTLQIQPLLSRFPHELSGGQQQRLAIARALAKQAPVLLLDEPLVNLDFKLREALEVELRELLHQTNTVVIYTSSDPRDAFTLGDEVLLLAAGAKLQAGAPLDVYLRPQSLAAMQLMADPGVNVFQRDAKTCALRPEHLRSVTDGGIDVTFDMQVSAFETNGSESFVHGEVEGAQWVMRCDGMLRITPGQHLKATLSNLNLSVADGEAHALLGASGAGKTTLLNLLSGILHPTDGRLLFNGDDVSRLSGRARNVAQVFQFPVLYESLNVAENLAFPLRNSGVARKVIDERVAYICDELELGALIAQKPRSLSLFQKQLVAVGKALVRPDISLVLLDEPLTAVEPRIKWQLRQTLRRVQADLQVTMIYVTHDQTEALTFADRVSILTAGGILQTDTPEVVYQSPLHEFVGHFVGSPGMNFVPAQALGVSTAQRIGFRPEWAQLSTSGQITGTLQRVRIEGAQQGLAAGLMVLDTAYGEVIVRGRLPEVAQRQIGAQLQVQVTPQNNRAWLGVLPVVLIVAFSAVVPLMTVVNYSVQDILDFNTRFFVGLQWYEQTLNDPRFIEAFLRQVAFSLTILAIQIPLGIWVAKGIPKDSRMTPLILVVLAMPLLIPWNVVGTIWQIFARPDIGLLGVTINALGITYNYTADPLHAWVTLVAMDVWHWTSLVALLAFAGLTSIPQPFYQAAELDGANRWQIFRYVELPRLRGVLIIAVLLRLMDSFMIYTEPFVLTGGGPGNATTLLSQHLATMAVGQFDLGPAAAFSVIYFLFILLFCWLFYSSVVAKNIAGEFSVLPASPTWQNFAEIFSNPVWYEAFANSLTYVGLNTLLSLSVAIPAAYVFSRYRFLGDKQLFFWLLTNRMAPPAVFLLPFFQLYSAIGLFDTPLAIALAHCLFTVPLAVWILEGFFSGVPTELDEMARLDGHSFLYFFFRVFLPINRGALGVTLFFCFMFSWVELLLARTLSGASTKPIAVVMTRTVSASGMDWGVLAAAGVLTVVPGILVVWFVRKDLVKGFLPMATTRGDRFFISLLSAAFIHLLWLGMIGGALWVDYAANAARWAAEEFQPTTLSTDEQLAELAWFTEAAQALRGMEINVVSETLTTHEYESTTLTQAFYDITGIRVTHDLIQEGDVIEKLQTQMQSGENVYDAYVNDSDLIGTHARYGYVVPLSDFMAGEGADVTSPTLDLDDFIGISFTTGPDGKIYQLPDQQFANLYWFRYDWFTNPELMAQFETRYGYPLGVPVNWSAYQDIAEFFSEHVREIDGQQVYGHMDYGKKDPSLGWRFTDAWLSMAGAGDPGIPNGLPVDEWGIRVEDCRPVGSSVSRGGAANSPAAVYALQKYIDWLKRFAPPEAGGMTFSEAGPVPAQGQIAQQIFWYTTFTADMIKPDLAVVNADGTPKWRMAPSPHGPYWSEGMKLGYQDTGAWTLMKSTPLERRKAAWLYAQFVTSKSVSLKKTLVGLTPIRNSDLNSQAMTDMAPQLGGLVEFYRSPARTLWTPTGTNVPDYPKLAQLWWANVANAVSGEVTAQTAMDSLAEQQDAVLARLERHGVLGECGPQLNEPQDPEFWLQQPGAPKPALADEKPQGETVPYDELIKVWQAG</sequence>
<reference evidence="13" key="1">
    <citation type="submission" date="2021-02" db="EMBL/GenBank/DDBJ databases">
        <authorList>
            <person name="Dougan E. K."/>
            <person name="Rhodes N."/>
            <person name="Thang M."/>
            <person name="Chan C."/>
        </authorList>
    </citation>
    <scope>NUCLEOTIDE SEQUENCE</scope>
</reference>
<evidence type="ECO:0000256" key="6">
    <source>
        <dbReference type="ARBA" id="ARBA00022989"/>
    </source>
</evidence>
<dbReference type="InterPro" id="IPR017871">
    <property type="entry name" value="ABC_transporter-like_CS"/>
</dbReference>
<keyword evidence="7 9" id="KW-0472">Membrane</keyword>
<dbReference type="GO" id="GO:0043190">
    <property type="term" value="C:ATP-binding cassette (ABC) transporter complex"/>
    <property type="evidence" value="ECO:0007669"/>
    <property type="project" value="InterPro"/>
</dbReference>
<organism evidence="13 14">
    <name type="scientific">Symbiodinium necroappetens</name>
    <dbReference type="NCBI Taxonomy" id="1628268"/>
    <lineage>
        <taxon>Eukaryota</taxon>
        <taxon>Sar</taxon>
        <taxon>Alveolata</taxon>
        <taxon>Dinophyceae</taxon>
        <taxon>Suessiales</taxon>
        <taxon>Symbiodiniaceae</taxon>
        <taxon>Symbiodinium</taxon>
    </lineage>
</organism>
<feature type="domain" description="ABC transmembrane type-1" evidence="12">
    <location>
        <begin position="887"/>
        <end position="1077"/>
    </location>
</feature>
<dbReference type="InterPro" id="IPR008995">
    <property type="entry name" value="Mo/tungstate-bd_C_term_dom"/>
</dbReference>
<dbReference type="InterPro" id="IPR003439">
    <property type="entry name" value="ABC_transporter-like_ATP-bd"/>
</dbReference>
<keyword evidence="6 9" id="KW-1133">Transmembrane helix</keyword>
<keyword evidence="14" id="KW-1185">Reference proteome</keyword>
<comment type="subcellular location">
    <subcellularLocation>
        <location evidence="1">Membrane</location>
        <topology evidence="1">Multi-pass membrane protein</topology>
    </subcellularLocation>
</comment>
<feature type="domain" description="ABC transporter" evidence="11">
    <location>
        <begin position="252"/>
        <end position="486"/>
    </location>
</feature>
<dbReference type="SMART" id="SM00382">
    <property type="entry name" value="AAA"/>
    <property type="match status" value="1"/>
</dbReference>
<feature type="signal peptide" evidence="10">
    <location>
        <begin position="1"/>
        <end position="20"/>
    </location>
</feature>
<feature type="domain" description="ABC transmembrane type-1" evidence="12">
    <location>
        <begin position="638"/>
        <end position="849"/>
    </location>
</feature>
<feature type="domain" description="ABC transporter" evidence="11">
    <location>
        <begin position="2"/>
        <end position="191"/>
    </location>
</feature>
<evidence type="ECO:0000256" key="3">
    <source>
        <dbReference type="ARBA" id="ARBA00022692"/>
    </source>
</evidence>
<dbReference type="InterPro" id="IPR000515">
    <property type="entry name" value="MetI-like"/>
</dbReference>
<evidence type="ECO:0000256" key="7">
    <source>
        <dbReference type="ARBA" id="ARBA00023136"/>
    </source>
</evidence>
<feature type="transmembrane region" description="Helical" evidence="9">
    <location>
        <begin position="669"/>
        <end position="688"/>
    </location>
</feature>
<dbReference type="Pfam" id="PF01547">
    <property type="entry name" value="SBP_bac_1"/>
    <property type="match status" value="1"/>
</dbReference>
<evidence type="ECO:0000259" key="11">
    <source>
        <dbReference type="PROSITE" id="PS50893"/>
    </source>
</evidence>
<feature type="transmembrane region" description="Helical" evidence="9">
    <location>
        <begin position="723"/>
        <end position="747"/>
    </location>
</feature>
<dbReference type="SUPFAM" id="SSF161098">
    <property type="entry name" value="MetI-like"/>
    <property type="match status" value="2"/>
</dbReference>
<dbReference type="PANTHER" id="PTHR43875:SF14">
    <property type="entry name" value="ABC TRANSPORTER ATP-BINDING PROTEIN"/>
    <property type="match status" value="1"/>
</dbReference>
<keyword evidence="2" id="KW-0813">Transport</keyword>
<feature type="transmembrane region" description="Helical" evidence="9">
    <location>
        <begin position="700"/>
        <end position="717"/>
    </location>
</feature>
<feature type="transmembrane region" description="Helical" evidence="9">
    <location>
        <begin position="642"/>
        <end position="663"/>
    </location>
</feature>
<keyword evidence="10" id="KW-0732">Signal</keyword>
<feature type="transmembrane region" description="Helical" evidence="9">
    <location>
        <begin position="1097"/>
        <end position="1120"/>
    </location>
</feature>
<dbReference type="EMBL" id="CAJNJA010000001">
    <property type="protein sequence ID" value="CAE7149408.1"/>
    <property type="molecule type" value="Genomic_DNA"/>
</dbReference>
<dbReference type="InterPro" id="IPR003593">
    <property type="entry name" value="AAA+_ATPase"/>
</dbReference>
<feature type="transmembrane region" description="Helical" evidence="9">
    <location>
        <begin position="924"/>
        <end position="944"/>
    </location>
</feature>
<evidence type="ECO:0000256" key="10">
    <source>
        <dbReference type="SAM" id="SignalP"/>
    </source>
</evidence>
<dbReference type="InterPro" id="IPR018678">
    <property type="entry name" value="DUF2160_TM"/>
</dbReference>
<evidence type="ECO:0000256" key="2">
    <source>
        <dbReference type="ARBA" id="ARBA00022448"/>
    </source>
</evidence>
<dbReference type="Gene3D" id="2.40.50.100">
    <property type="match status" value="1"/>
</dbReference>
<dbReference type="CDD" id="cd06261">
    <property type="entry name" value="TM_PBP2"/>
    <property type="match status" value="2"/>
</dbReference>
<dbReference type="Proteomes" id="UP000601435">
    <property type="component" value="Unassembled WGS sequence"/>
</dbReference>
<feature type="chain" id="PRO_5032657129" evidence="10">
    <location>
        <begin position="21"/>
        <end position="1668"/>
    </location>
</feature>
<keyword evidence="5" id="KW-0067">ATP-binding</keyword>
<dbReference type="InterPro" id="IPR047641">
    <property type="entry name" value="ABC_transpr_MalK/UgpC-like"/>
</dbReference>
<dbReference type="GO" id="GO:0016887">
    <property type="term" value="F:ATP hydrolysis activity"/>
    <property type="evidence" value="ECO:0007669"/>
    <property type="project" value="InterPro"/>
</dbReference>
<evidence type="ECO:0000256" key="5">
    <source>
        <dbReference type="ARBA" id="ARBA00022840"/>
    </source>
</evidence>
<gene>
    <name evidence="13" type="primary">ugpC1</name>
    <name evidence="13" type="ORF">SNEC2469_LOCUS120</name>
</gene>
<dbReference type="PANTHER" id="PTHR43875">
    <property type="entry name" value="MALTODEXTRIN IMPORT ATP-BINDING PROTEIN MSMX"/>
    <property type="match status" value="1"/>
</dbReference>
<dbReference type="Pfam" id="PF00005">
    <property type="entry name" value="ABC_tran"/>
    <property type="match status" value="2"/>
</dbReference>
<name>A0A812IP17_9DINO</name>
<dbReference type="Gene3D" id="1.10.3720.10">
    <property type="entry name" value="MetI-like"/>
    <property type="match status" value="2"/>
</dbReference>
<feature type="transmembrane region" description="Helical" evidence="9">
    <location>
        <begin position="831"/>
        <end position="850"/>
    </location>
</feature>
<dbReference type="SUPFAM" id="SSF50331">
    <property type="entry name" value="MOP-like"/>
    <property type="match status" value="1"/>
</dbReference>
<evidence type="ECO:0000256" key="1">
    <source>
        <dbReference type="ARBA" id="ARBA00004141"/>
    </source>
</evidence>
<dbReference type="InterPro" id="IPR006059">
    <property type="entry name" value="SBP"/>
</dbReference>
<feature type="transmembrane region" description="Helical" evidence="9">
    <location>
        <begin position="956"/>
        <end position="978"/>
    </location>
</feature>
<dbReference type="PROSITE" id="PS50928">
    <property type="entry name" value="ABC_TM1"/>
    <property type="match status" value="2"/>
</dbReference>
<dbReference type="GO" id="GO:0055085">
    <property type="term" value="P:transmembrane transport"/>
    <property type="evidence" value="ECO:0007669"/>
    <property type="project" value="InterPro"/>
</dbReference>
<evidence type="ECO:0000313" key="14">
    <source>
        <dbReference type="Proteomes" id="UP000601435"/>
    </source>
</evidence>
<evidence type="ECO:0000256" key="4">
    <source>
        <dbReference type="ARBA" id="ARBA00022741"/>
    </source>
</evidence>
<accession>A0A812IP17</accession>
<dbReference type="Gene3D" id="3.40.50.300">
    <property type="entry name" value="P-loop containing nucleotide triphosphate hydrolases"/>
    <property type="match status" value="2"/>
</dbReference>
<keyword evidence="4" id="KW-0547">Nucleotide-binding</keyword>
<evidence type="ECO:0000313" key="13">
    <source>
        <dbReference type="EMBL" id="CAE7149408.1"/>
    </source>
</evidence>